<dbReference type="AlphaFoldDB" id="A0A5A9XAK4"/>
<dbReference type="Pfam" id="PF11185">
    <property type="entry name" value="DUF2971"/>
    <property type="match status" value="1"/>
</dbReference>
<dbReference type="Proteomes" id="UP000324298">
    <property type="component" value="Unassembled WGS sequence"/>
</dbReference>
<evidence type="ECO:0000313" key="2">
    <source>
        <dbReference type="Proteomes" id="UP000324298"/>
    </source>
</evidence>
<dbReference type="OrthoDB" id="4119964at2"/>
<evidence type="ECO:0000313" key="1">
    <source>
        <dbReference type="EMBL" id="KAA0888691.1"/>
    </source>
</evidence>
<proteinExistence type="predicted"/>
<sequence>MNIPNILYKYTSSDTARIMLNSGRLRWSSPLLFNDLAEFQRMPRFEPSLDESLTKFPHVLLQAALGELVVREVELSNGSRLLLEMIRMLLKSGMDREKLTNELSHEASGADDRMSSVLRAAFDSLDLNTARVFCLTTEYDNDVMWAHYAEQHTGVVLGFKHLPQLDTQFLAARPVSYSVEPPIVGSGVEFLLYGDTAELRKKTLDAVCFIKSLRWQYENEWRVVTWRPEETGKYHGDYKFYPEELESICFGPRCDLSLYEEFRSMLSSRYPRCALYKLEYEFGESRRIAIR</sequence>
<dbReference type="EMBL" id="SRSD01000010">
    <property type="protein sequence ID" value="KAA0888691.1"/>
    <property type="molecule type" value="Genomic_DNA"/>
</dbReference>
<name>A0A5A9XAK4_9BACT</name>
<organism evidence="1 2">
    <name type="scientific">Oryzomonas rubra</name>
    <dbReference type="NCBI Taxonomy" id="2509454"/>
    <lineage>
        <taxon>Bacteria</taxon>
        <taxon>Pseudomonadati</taxon>
        <taxon>Thermodesulfobacteriota</taxon>
        <taxon>Desulfuromonadia</taxon>
        <taxon>Geobacterales</taxon>
        <taxon>Geobacteraceae</taxon>
        <taxon>Oryzomonas</taxon>
    </lineage>
</organism>
<comment type="caution">
    <text evidence="1">The sequence shown here is derived from an EMBL/GenBank/DDBJ whole genome shotgun (WGS) entry which is preliminary data.</text>
</comment>
<protein>
    <submittedName>
        <fullName evidence="1">DUF2971 domain-containing protein</fullName>
    </submittedName>
</protein>
<keyword evidence="2" id="KW-1185">Reference proteome</keyword>
<dbReference type="InterPro" id="IPR021352">
    <property type="entry name" value="DUF2971"/>
</dbReference>
<accession>A0A5A9XAK4</accession>
<reference evidence="1 2" key="1">
    <citation type="submission" date="2019-04" db="EMBL/GenBank/DDBJ databases">
        <title>Geobacter ruber sp. nov., ferric-reducing bacteria isolated from paddy soil.</title>
        <authorList>
            <person name="Xu Z."/>
            <person name="Masuda Y."/>
            <person name="Itoh H."/>
            <person name="Senoo K."/>
        </authorList>
    </citation>
    <scope>NUCLEOTIDE SEQUENCE [LARGE SCALE GENOMIC DNA]</scope>
    <source>
        <strain evidence="1 2">Red88</strain>
    </source>
</reference>
<dbReference type="RefSeq" id="WP_149308947.1">
    <property type="nucleotide sequence ID" value="NZ_SRSD01000010.1"/>
</dbReference>
<gene>
    <name evidence="1" type="ORF">ET418_15025</name>
</gene>